<dbReference type="GeneID" id="36398790"/>
<dbReference type="AlphaFoldDB" id="A0A0P1AXA0"/>
<protein>
    <submittedName>
        <fullName evidence="1">Uncharacterized protein</fullName>
    </submittedName>
</protein>
<accession>A0A0P1AXA0</accession>
<sequence length="92" mass="10038">MTLAAAVAGQRCQSSAMSISKKNIPPSSTDTDYSPSIHVGLFKLGGGTIALYKSLDVRIELRRVTFLTHYLSYAIAPHGLRHLHQFRAVSLP</sequence>
<evidence type="ECO:0000313" key="2">
    <source>
        <dbReference type="Proteomes" id="UP000054928"/>
    </source>
</evidence>
<keyword evidence="2" id="KW-1185">Reference proteome</keyword>
<evidence type="ECO:0000313" key="1">
    <source>
        <dbReference type="EMBL" id="CEG47074.1"/>
    </source>
</evidence>
<proteinExistence type="predicted"/>
<organism evidence="1 2">
    <name type="scientific">Plasmopara halstedii</name>
    <name type="common">Downy mildew of sunflower</name>
    <dbReference type="NCBI Taxonomy" id="4781"/>
    <lineage>
        <taxon>Eukaryota</taxon>
        <taxon>Sar</taxon>
        <taxon>Stramenopiles</taxon>
        <taxon>Oomycota</taxon>
        <taxon>Peronosporomycetes</taxon>
        <taxon>Peronosporales</taxon>
        <taxon>Peronosporaceae</taxon>
        <taxon>Plasmopara</taxon>
    </lineage>
</organism>
<reference evidence="2" key="1">
    <citation type="submission" date="2014-09" db="EMBL/GenBank/DDBJ databases">
        <authorList>
            <person name="Sharma Rahul"/>
            <person name="Thines Marco"/>
        </authorList>
    </citation>
    <scope>NUCLEOTIDE SEQUENCE [LARGE SCALE GENOMIC DNA]</scope>
</reference>
<dbReference type="RefSeq" id="XP_024583443.1">
    <property type="nucleotide sequence ID" value="XM_024718000.1"/>
</dbReference>
<dbReference type="EMBL" id="CCYD01002371">
    <property type="protein sequence ID" value="CEG47074.1"/>
    <property type="molecule type" value="Genomic_DNA"/>
</dbReference>
<dbReference type="Proteomes" id="UP000054928">
    <property type="component" value="Unassembled WGS sequence"/>
</dbReference>
<name>A0A0P1AXA0_PLAHL</name>